<evidence type="ECO:0000313" key="3">
    <source>
        <dbReference type="EMBL" id="KAJ3654497.1"/>
    </source>
</evidence>
<evidence type="ECO:0000259" key="2">
    <source>
        <dbReference type="PROSITE" id="PS50828"/>
    </source>
</evidence>
<organism evidence="3 4">
    <name type="scientific">Zophobas morio</name>
    <dbReference type="NCBI Taxonomy" id="2755281"/>
    <lineage>
        <taxon>Eukaryota</taxon>
        <taxon>Metazoa</taxon>
        <taxon>Ecdysozoa</taxon>
        <taxon>Arthropoda</taxon>
        <taxon>Hexapoda</taxon>
        <taxon>Insecta</taxon>
        <taxon>Pterygota</taxon>
        <taxon>Neoptera</taxon>
        <taxon>Endopterygota</taxon>
        <taxon>Coleoptera</taxon>
        <taxon>Polyphaga</taxon>
        <taxon>Cucujiformia</taxon>
        <taxon>Tenebrionidae</taxon>
        <taxon>Zophobas</taxon>
    </lineage>
</organism>
<dbReference type="GO" id="GO:0005634">
    <property type="term" value="C:nucleus"/>
    <property type="evidence" value="ECO:0007669"/>
    <property type="project" value="TreeGrafter"/>
</dbReference>
<dbReference type="InterPro" id="IPR013899">
    <property type="entry name" value="DUF1771"/>
</dbReference>
<dbReference type="Gene3D" id="3.30.1370.110">
    <property type="match status" value="1"/>
</dbReference>
<reference evidence="3" key="1">
    <citation type="journal article" date="2023" name="G3 (Bethesda)">
        <title>Whole genome assemblies of Zophobas morio and Tenebrio molitor.</title>
        <authorList>
            <person name="Kaur S."/>
            <person name="Stinson S.A."/>
            <person name="diCenzo G.C."/>
        </authorList>
    </citation>
    <scope>NUCLEOTIDE SEQUENCE</scope>
    <source>
        <strain evidence="3">QUZm001</strain>
    </source>
</reference>
<comment type="caution">
    <text evidence="3">The sequence shown here is derived from an EMBL/GenBank/DDBJ whole genome shotgun (WGS) entry which is preliminary data.</text>
</comment>
<dbReference type="EMBL" id="JALNTZ010000004">
    <property type="protein sequence ID" value="KAJ3654497.1"/>
    <property type="molecule type" value="Genomic_DNA"/>
</dbReference>
<evidence type="ECO:0000313" key="4">
    <source>
        <dbReference type="Proteomes" id="UP001168821"/>
    </source>
</evidence>
<feature type="region of interest" description="Disordered" evidence="1">
    <location>
        <begin position="108"/>
        <end position="129"/>
    </location>
</feature>
<evidence type="ECO:0000256" key="1">
    <source>
        <dbReference type="SAM" id="MobiDB-lite"/>
    </source>
</evidence>
<sequence length="324" mass="37403">MFRGLFNGILDGFSKLCSCNGSSSLSDDTQVPGASTRDDIEFFSRPSLVVPTGFQPVIEIPVALGEQLYIAYVESTFRQQEAQNQIVQDLIKEDEEFARRLQDEENKYDKAQEARSLEPQAKSREEQLNKRKSELPLIHGKTNFVPQFWPQDDETDLAFEQPAASYREQAQQHIKKRTQFYKNAKQCLKVQNHKLANYYYQQAKEQTKLIEEANNRAAAAFLAENSERHSKNTIDLHHLFVREAIQALDNFLDKEITSLQDEHLKTKFLVVITGRGKHSRDGVPKIKLAVMDRLKNRKLKYSEINPGSLRVHIFKHSYLTTELM</sequence>
<accession>A0AA38IDE2</accession>
<protein>
    <recommendedName>
        <fullName evidence="2">Smr domain-containing protein</fullName>
    </recommendedName>
</protein>
<dbReference type="InterPro" id="IPR036063">
    <property type="entry name" value="Smr_dom_sf"/>
</dbReference>
<dbReference type="InterPro" id="IPR002625">
    <property type="entry name" value="Smr_dom"/>
</dbReference>
<dbReference type="GO" id="GO:0004519">
    <property type="term" value="F:endonuclease activity"/>
    <property type="evidence" value="ECO:0007669"/>
    <property type="project" value="TreeGrafter"/>
</dbReference>
<name>A0AA38IDE2_9CUCU</name>
<dbReference type="Pfam" id="PF01713">
    <property type="entry name" value="Smr"/>
    <property type="match status" value="1"/>
</dbReference>
<dbReference type="PANTHER" id="PTHR46535">
    <property type="entry name" value="NEDD4-BINDING PROTEIN 2"/>
    <property type="match status" value="1"/>
</dbReference>
<dbReference type="SMART" id="SM01162">
    <property type="entry name" value="DUF1771"/>
    <property type="match status" value="1"/>
</dbReference>
<dbReference type="PANTHER" id="PTHR46535:SF1">
    <property type="entry name" value="NEDD4-BINDING PROTEIN 2"/>
    <property type="match status" value="1"/>
</dbReference>
<dbReference type="Pfam" id="PF08590">
    <property type="entry name" value="DUF1771"/>
    <property type="match status" value="1"/>
</dbReference>
<dbReference type="SMART" id="SM00463">
    <property type="entry name" value="SMR"/>
    <property type="match status" value="1"/>
</dbReference>
<keyword evidence="4" id="KW-1185">Reference proteome</keyword>
<proteinExistence type="predicted"/>
<dbReference type="AlphaFoldDB" id="A0AA38IDE2"/>
<feature type="domain" description="Smr" evidence="2">
    <location>
        <begin position="234"/>
        <end position="314"/>
    </location>
</feature>
<dbReference type="SUPFAM" id="SSF160443">
    <property type="entry name" value="SMR domain-like"/>
    <property type="match status" value="1"/>
</dbReference>
<dbReference type="InterPro" id="IPR052772">
    <property type="entry name" value="Endo/PolyKinase_Domain-Protein"/>
</dbReference>
<dbReference type="Proteomes" id="UP001168821">
    <property type="component" value="Unassembled WGS sequence"/>
</dbReference>
<gene>
    <name evidence="3" type="ORF">Zmor_013682</name>
</gene>
<dbReference type="PROSITE" id="PS50828">
    <property type="entry name" value="SMR"/>
    <property type="match status" value="1"/>
</dbReference>